<evidence type="ECO:0000256" key="3">
    <source>
        <dbReference type="SAM" id="Phobius"/>
    </source>
</evidence>
<dbReference type="AlphaFoldDB" id="A0A6A6JP42"/>
<dbReference type="OrthoDB" id="3687641at2759"/>
<keyword evidence="3" id="KW-0812">Transmembrane</keyword>
<dbReference type="PANTHER" id="PTHR33365">
    <property type="entry name" value="YALI0B05434P"/>
    <property type="match status" value="1"/>
</dbReference>
<accession>A0A6A6JP42</accession>
<name>A0A6A6JP42_WESOR</name>
<keyword evidence="3" id="KW-1133">Transmembrane helix</keyword>
<dbReference type="EMBL" id="ML986489">
    <property type="protein sequence ID" value="KAF2278034.1"/>
    <property type="molecule type" value="Genomic_DNA"/>
</dbReference>
<keyword evidence="3" id="KW-0472">Membrane</keyword>
<dbReference type="GO" id="GO:0043386">
    <property type="term" value="P:mycotoxin biosynthetic process"/>
    <property type="evidence" value="ECO:0007669"/>
    <property type="project" value="InterPro"/>
</dbReference>
<evidence type="ECO:0000313" key="5">
    <source>
        <dbReference type="Proteomes" id="UP000800097"/>
    </source>
</evidence>
<comment type="similarity">
    <text evidence="1">Belongs to the ustYa family.</text>
</comment>
<evidence type="ECO:0008006" key="6">
    <source>
        <dbReference type="Google" id="ProtNLM"/>
    </source>
</evidence>
<dbReference type="PANTHER" id="PTHR33365:SF7">
    <property type="entry name" value="TAT PATHWAY SIGNAL SEQUENCE"/>
    <property type="match status" value="1"/>
</dbReference>
<evidence type="ECO:0000256" key="1">
    <source>
        <dbReference type="ARBA" id="ARBA00035112"/>
    </source>
</evidence>
<dbReference type="Proteomes" id="UP000800097">
    <property type="component" value="Unassembled WGS sequence"/>
</dbReference>
<proteinExistence type="inferred from homology"/>
<gene>
    <name evidence="4" type="ORF">EI97DRAFT_432118</name>
</gene>
<sequence length="257" mass="29355">MDEAEESLLETQRERTNARTHSKRRHLHTIRQHPCVAIYIFLLHVMILILLFKDVFSALSKAGREPFIIFPELRSLRHVLKVVHATNHSEYSRFSGPPSASNAAAWEHLLQPLYFNASEAELLAAGSSPATAVKVKNGGYIAALGAYHEIHCLNRLRYFLYSRHDAENMTREEEDMVTDHLDHCIEVLRISVMCTGDLSLYTFTWPENPKAKFLDAHSTSPRKCVDWDQLESYAWKRKVGLAPTLIKDVEDKVGNQS</sequence>
<dbReference type="InterPro" id="IPR021765">
    <property type="entry name" value="UstYa-like"/>
</dbReference>
<evidence type="ECO:0000313" key="4">
    <source>
        <dbReference type="EMBL" id="KAF2278034.1"/>
    </source>
</evidence>
<feature type="region of interest" description="Disordered" evidence="2">
    <location>
        <begin position="1"/>
        <end position="22"/>
    </location>
</feature>
<evidence type="ECO:0000256" key="2">
    <source>
        <dbReference type="SAM" id="MobiDB-lite"/>
    </source>
</evidence>
<dbReference type="RefSeq" id="XP_033655573.1">
    <property type="nucleotide sequence ID" value="XM_033798095.1"/>
</dbReference>
<protein>
    <recommendedName>
        <fullName evidence="6">Tat pathway signal sequence</fullName>
    </recommendedName>
</protein>
<dbReference type="Pfam" id="PF11807">
    <property type="entry name" value="UstYa"/>
    <property type="match status" value="1"/>
</dbReference>
<keyword evidence="5" id="KW-1185">Reference proteome</keyword>
<reference evidence="4" key="1">
    <citation type="journal article" date="2020" name="Stud. Mycol.">
        <title>101 Dothideomycetes genomes: a test case for predicting lifestyles and emergence of pathogens.</title>
        <authorList>
            <person name="Haridas S."/>
            <person name="Albert R."/>
            <person name="Binder M."/>
            <person name="Bloem J."/>
            <person name="Labutti K."/>
            <person name="Salamov A."/>
            <person name="Andreopoulos B."/>
            <person name="Baker S."/>
            <person name="Barry K."/>
            <person name="Bills G."/>
            <person name="Bluhm B."/>
            <person name="Cannon C."/>
            <person name="Castanera R."/>
            <person name="Culley D."/>
            <person name="Daum C."/>
            <person name="Ezra D."/>
            <person name="Gonzalez J."/>
            <person name="Henrissat B."/>
            <person name="Kuo A."/>
            <person name="Liang C."/>
            <person name="Lipzen A."/>
            <person name="Lutzoni F."/>
            <person name="Magnuson J."/>
            <person name="Mondo S."/>
            <person name="Nolan M."/>
            <person name="Ohm R."/>
            <person name="Pangilinan J."/>
            <person name="Park H.-J."/>
            <person name="Ramirez L."/>
            <person name="Alfaro M."/>
            <person name="Sun H."/>
            <person name="Tritt A."/>
            <person name="Yoshinaga Y."/>
            <person name="Zwiers L.-H."/>
            <person name="Turgeon B."/>
            <person name="Goodwin S."/>
            <person name="Spatafora J."/>
            <person name="Crous P."/>
            <person name="Grigoriev I."/>
        </authorList>
    </citation>
    <scope>NUCLEOTIDE SEQUENCE</scope>
    <source>
        <strain evidence="4">CBS 379.55</strain>
    </source>
</reference>
<organism evidence="4 5">
    <name type="scientific">Westerdykella ornata</name>
    <dbReference type="NCBI Taxonomy" id="318751"/>
    <lineage>
        <taxon>Eukaryota</taxon>
        <taxon>Fungi</taxon>
        <taxon>Dikarya</taxon>
        <taxon>Ascomycota</taxon>
        <taxon>Pezizomycotina</taxon>
        <taxon>Dothideomycetes</taxon>
        <taxon>Pleosporomycetidae</taxon>
        <taxon>Pleosporales</taxon>
        <taxon>Sporormiaceae</taxon>
        <taxon>Westerdykella</taxon>
    </lineage>
</organism>
<feature type="transmembrane region" description="Helical" evidence="3">
    <location>
        <begin position="33"/>
        <end position="52"/>
    </location>
</feature>
<dbReference type="GeneID" id="54551270"/>